<name>A0ABP4FNQ7_9ACTN</name>
<organism evidence="1 2">
    <name type="scientific">Streptomyces hebeiensis</name>
    <dbReference type="NCBI Taxonomy" id="229486"/>
    <lineage>
        <taxon>Bacteria</taxon>
        <taxon>Bacillati</taxon>
        <taxon>Actinomycetota</taxon>
        <taxon>Actinomycetes</taxon>
        <taxon>Kitasatosporales</taxon>
        <taxon>Streptomycetaceae</taxon>
        <taxon>Streptomyces</taxon>
    </lineage>
</organism>
<sequence>MGTLSVLPWTRDPDAEERGAPFLLAYSLGDGRDGPEVGEQAMRAVLTEIGLTPGGDLVDIAHMPNVAIKLLVQAGRAVLTMPYLNAQCPVPPEWEQDAHRSGQVHFIVATRPWADGVPGQPVTEERLRSFAGDVEVLSTAAHCLLPVRTLTA</sequence>
<gene>
    <name evidence="1" type="ORF">GCM10009654_57880</name>
</gene>
<dbReference type="Proteomes" id="UP001501371">
    <property type="component" value="Unassembled WGS sequence"/>
</dbReference>
<dbReference type="Pfam" id="PF19374">
    <property type="entry name" value="DUF5949"/>
    <property type="match status" value="1"/>
</dbReference>
<dbReference type="InterPro" id="IPR045993">
    <property type="entry name" value="DUF5949"/>
</dbReference>
<proteinExistence type="predicted"/>
<protein>
    <submittedName>
        <fullName evidence="1">DUF5949 family protein</fullName>
    </submittedName>
</protein>
<keyword evidence="2" id="KW-1185">Reference proteome</keyword>
<evidence type="ECO:0000313" key="2">
    <source>
        <dbReference type="Proteomes" id="UP001501371"/>
    </source>
</evidence>
<reference evidence="2" key="1">
    <citation type="journal article" date="2019" name="Int. J. Syst. Evol. Microbiol.">
        <title>The Global Catalogue of Microorganisms (GCM) 10K type strain sequencing project: providing services to taxonomists for standard genome sequencing and annotation.</title>
        <authorList>
            <consortium name="The Broad Institute Genomics Platform"/>
            <consortium name="The Broad Institute Genome Sequencing Center for Infectious Disease"/>
            <person name="Wu L."/>
            <person name="Ma J."/>
        </authorList>
    </citation>
    <scope>NUCLEOTIDE SEQUENCE [LARGE SCALE GENOMIC DNA]</scope>
    <source>
        <strain evidence="2">JCM 12696</strain>
    </source>
</reference>
<comment type="caution">
    <text evidence="1">The sequence shown here is derived from an EMBL/GenBank/DDBJ whole genome shotgun (WGS) entry which is preliminary data.</text>
</comment>
<evidence type="ECO:0000313" key="1">
    <source>
        <dbReference type="EMBL" id="GAA1193075.1"/>
    </source>
</evidence>
<accession>A0ABP4FNQ7</accession>
<dbReference type="EMBL" id="BAAAKV010000069">
    <property type="protein sequence ID" value="GAA1193075.1"/>
    <property type="molecule type" value="Genomic_DNA"/>
</dbReference>